<evidence type="ECO:0000256" key="8">
    <source>
        <dbReference type="ARBA" id="ARBA00022553"/>
    </source>
</evidence>
<evidence type="ECO:0000259" key="21">
    <source>
        <dbReference type="PROSITE" id="PS50109"/>
    </source>
</evidence>
<evidence type="ECO:0000256" key="17">
    <source>
        <dbReference type="ARBA" id="ARBA00024827"/>
    </source>
</evidence>
<feature type="compositionally biased region" description="Pro residues" evidence="19">
    <location>
        <begin position="612"/>
        <end position="635"/>
    </location>
</feature>
<gene>
    <name evidence="22" type="ORF">GCM10009613_54420</name>
</gene>
<keyword evidence="23" id="KW-1185">Reference proteome</keyword>
<proteinExistence type="predicted"/>
<comment type="catalytic activity">
    <reaction evidence="1">
        <text>ATP + protein L-histidine = ADP + protein N-phospho-L-histidine.</text>
        <dbReference type="EC" id="2.7.13.3"/>
    </reaction>
</comment>
<evidence type="ECO:0000256" key="3">
    <source>
        <dbReference type="ARBA" id="ARBA00004496"/>
    </source>
</evidence>
<keyword evidence="20" id="KW-0472">Membrane</keyword>
<feature type="transmembrane region" description="Helical" evidence="20">
    <location>
        <begin position="6"/>
        <end position="24"/>
    </location>
</feature>
<dbReference type="Pfam" id="PF07730">
    <property type="entry name" value="HisKA_3"/>
    <property type="match status" value="1"/>
</dbReference>
<keyword evidence="13" id="KW-0067">ATP-binding</keyword>
<dbReference type="SUPFAM" id="SSF55874">
    <property type="entry name" value="ATPase domain of HSP90 chaperone/DNA topoisomerase II/histidine kinase"/>
    <property type="match status" value="1"/>
</dbReference>
<dbReference type="CDD" id="cd16917">
    <property type="entry name" value="HATPase_UhpB-NarQ-NarX-like"/>
    <property type="match status" value="1"/>
</dbReference>
<reference evidence="23" key="1">
    <citation type="journal article" date="2019" name="Int. J. Syst. Evol. Microbiol.">
        <title>The Global Catalogue of Microorganisms (GCM) 10K type strain sequencing project: providing services to taxonomists for standard genome sequencing and annotation.</title>
        <authorList>
            <consortium name="The Broad Institute Genomics Platform"/>
            <consortium name="The Broad Institute Genome Sequencing Center for Infectious Disease"/>
            <person name="Wu L."/>
            <person name="Ma J."/>
        </authorList>
    </citation>
    <scope>NUCLEOTIDE SEQUENCE [LARGE SCALE GENOMIC DNA]</scope>
    <source>
        <strain evidence="23">JCM 11896</strain>
    </source>
</reference>
<dbReference type="InterPro" id="IPR011712">
    <property type="entry name" value="Sig_transdc_His_kin_sub3_dim/P"/>
</dbReference>
<keyword evidence="9" id="KW-0808">Transferase</keyword>
<evidence type="ECO:0000256" key="11">
    <source>
        <dbReference type="ARBA" id="ARBA00022741"/>
    </source>
</evidence>
<keyword evidence="10" id="KW-0479">Metal-binding</keyword>
<dbReference type="PROSITE" id="PS50109">
    <property type="entry name" value="HIS_KIN"/>
    <property type="match status" value="1"/>
</dbReference>
<evidence type="ECO:0000256" key="20">
    <source>
        <dbReference type="SAM" id="Phobius"/>
    </source>
</evidence>
<dbReference type="PANTHER" id="PTHR24421">
    <property type="entry name" value="NITRATE/NITRITE SENSOR PROTEIN NARX-RELATED"/>
    <property type="match status" value="1"/>
</dbReference>
<evidence type="ECO:0000313" key="22">
    <source>
        <dbReference type="EMBL" id="GAA1399190.1"/>
    </source>
</evidence>
<sequence>MTGVPVLVEQVTVLAVTVPLVVLLAVTARGRPRRELLPRAAVAVLLLESVASAFLPDDGRIGAAWFAAFPLLMATYPDGRVVPRWFVVPVVASFVPAVAVVVTHGAVTDTAWFAPWIGIAQTLLVVGQIHRYRRRASTAERERVRWGLLGVLVCVGTFQLIMLVEGGTIGAAGPWSELAAALAVLPATAGLAVGLISPRVYDVDVALRAVVAAWLAVPVLVGLHLAVLAVPGAVAWWAAATVAVAAVPVLRLAGALADLLVFRGRRDPAAATAELARRLAAEPDPARVPGVVLGTVVDALRLDGAALHDRTAAPGEPGPLSAVIGTVTGPTTDRPVRHLGEELATLVVPARRGESGPTRRDRDVLERLALHAGPALHGARALADLAHAHTRTLHAREEERRRLRRDLHDDLSPTLAGLRLGAAALARRAGDDPALAADAEHLADGIRAAAGQAREIAHDLRPPVLDDAGLAEAIRLRVHGSRADTLDVRVHAPAERLALPAAVDLAALRIVQEAVANVRRHAGARQCTVTLATAGDELLVTVDDDGAGLPERVPPGLGLASIRERATELGGRAGIGPRPGGGTRVRVRLPFRPATSGPPEPTPGAPDTRAPQPHPVPPVPDAPEPAPQPIPGAPA</sequence>
<dbReference type="Proteomes" id="UP001501414">
    <property type="component" value="Unassembled WGS sequence"/>
</dbReference>
<evidence type="ECO:0000256" key="9">
    <source>
        <dbReference type="ARBA" id="ARBA00022679"/>
    </source>
</evidence>
<dbReference type="Gene3D" id="1.20.5.1930">
    <property type="match status" value="1"/>
</dbReference>
<protein>
    <recommendedName>
        <fullName evidence="5">Oxygen sensor histidine kinase NreB</fullName>
        <ecNumber evidence="4">2.7.13.3</ecNumber>
    </recommendedName>
    <alternativeName>
        <fullName evidence="18">Nitrogen regulation protein B</fullName>
    </alternativeName>
</protein>
<evidence type="ECO:0000313" key="23">
    <source>
        <dbReference type="Proteomes" id="UP001501414"/>
    </source>
</evidence>
<dbReference type="InterPro" id="IPR003594">
    <property type="entry name" value="HATPase_dom"/>
</dbReference>
<keyword evidence="11" id="KW-0547">Nucleotide-binding</keyword>
<evidence type="ECO:0000256" key="10">
    <source>
        <dbReference type="ARBA" id="ARBA00022723"/>
    </source>
</evidence>
<feature type="domain" description="Histidine kinase" evidence="21">
    <location>
        <begin position="406"/>
        <end position="593"/>
    </location>
</feature>
<evidence type="ECO:0000256" key="5">
    <source>
        <dbReference type="ARBA" id="ARBA00017322"/>
    </source>
</evidence>
<evidence type="ECO:0000256" key="4">
    <source>
        <dbReference type="ARBA" id="ARBA00012438"/>
    </source>
</evidence>
<evidence type="ECO:0000256" key="1">
    <source>
        <dbReference type="ARBA" id="ARBA00000085"/>
    </source>
</evidence>
<evidence type="ECO:0000256" key="6">
    <source>
        <dbReference type="ARBA" id="ARBA00022485"/>
    </source>
</evidence>
<keyword evidence="15" id="KW-0902">Two-component regulatory system</keyword>
<feature type="transmembrane region" description="Helical" evidence="20">
    <location>
        <begin position="113"/>
        <end position="132"/>
    </location>
</feature>
<comment type="function">
    <text evidence="17">Member of the two-component regulatory system NreB/NreC involved in the control of dissimilatory nitrate/nitrite reduction in response to oxygen. NreB functions as a direct oxygen sensor histidine kinase which is autophosphorylated, in the absence of oxygen, probably at the conserved histidine residue, and transfers its phosphate group probably to a conserved aspartate residue of NreC. NreB/NreC activates the expression of the nitrate (narGHJI) and nitrite (nir) reductase operons, as well as the putative nitrate transporter gene narT.</text>
</comment>
<keyword evidence="7" id="KW-0963">Cytoplasm</keyword>
<dbReference type="SMART" id="SM00387">
    <property type="entry name" value="HATPase_c"/>
    <property type="match status" value="1"/>
</dbReference>
<evidence type="ECO:0000256" key="14">
    <source>
        <dbReference type="ARBA" id="ARBA00023004"/>
    </source>
</evidence>
<comment type="cofactor">
    <cofactor evidence="2">
        <name>[4Fe-4S] cluster</name>
        <dbReference type="ChEBI" id="CHEBI:49883"/>
    </cofactor>
</comment>
<dbReference type="PANTHER" id="PTHR24421:SF10">
    <property type="entry name" value="NITRATE_NITRITE SENSOR PROTEIN NARQ"/>
    <property type="match status" value="1"/>
</dbReference>
<dbReference type="EC" id="2.7.13.3" evidence="4"/>
<dbReference type="RefSeq" id="WP_344027582.1">
    <property type="nucleotide sequence ID" value="NZ_BAAAJK010000046.1"/>
</dbReference>
<feature type="transmembrane region" description="Helical" evidence="20">
    <location>
        <begin position="236"/>
        <end position="257"/>
    </location>
</feature>
<keyword evidence="20" id="KW-1133">Transmembrane helix</keyword>
<keyword evidence="6" id="KW-0004">4Fe-4S</keyword>
<evidence type="ECO:0000256" key="18">
    <source>
        <dbReference type="ARBA" id="ARBA00030800"/>
    </source>
</evidence>
<dbReference type="InterPro" id="IPR004358">
    <property type="entry name" value="Sig_transdc_His_kin-like_C"/>
</dbReference>
<feature type="region of interest" description="Disordered" evidence="19">
    <location>
        <begin position="568"/>
        <end position="635"/>
    </location>
</feature>
<name>A0ABP4IU25_9PSEU</name>
<dbReference type="Gene3D" id="3.30.565.10">
    <property type="entry name" value="Histidine kinase-like ATPase, C-terminal domain"/>
    <property type="match status" value="1"/>
</dbReference>
<dbReference type="Pfam" id="PF02518">
    <property type="entry name" value="HATPase_c"/>
    <property type="match status" value="1"/>
</dbReference>
<keyword evidence="20" id="KW-0812">Transmembrane</keyword>
<dbReference type="PRINTS" id="PR00344">
    <property type="entry name" value="BCTRLSENSOR"/>
</dbReference>
<organism evidence="22 23">
    <name type="scientific">Pseudonocardia kongjuensis</name>
    <dbReference type="NCBI Taxonomy" id="102227"/>
    <lineage>
        <taxon>Bacteria</taxon>
        <taxon>Bacillati</taxon>
        <taxon>Actinomycetota</taxon>
        <taxon>Actinomycetes</taxon>
        <taxon>Pseudonocardiales</taxon>
        <taxon>Pseudonocardiaceae</taxon>
        <taxon>Pseudonocardia</taxon>
    </lineage>
</organism>
<feature type="transmembrane region" description="Helical" evidence="20">
    <location>
        <begin position="86"/>
        <end position="107"/>
    </location>
</feature>
<keyword evidence="16" id="KW-0411">Iron-sulfur</keyword>
<keyword evidence="12" id="KW-0418">Kinase</keyword>
<feature type="transmembrane region" description="Helical" evidence="20">
    <location>
        <begin position="209"/>
        <end position="230"/>
    </location>
</feature>
<dbReference type="InterPro" id="IPR036890">
    <property type="entry name" value="HATPase_C_sf"/>
</dbReference>
<evidence type="ECO:0000256" key="7">
    <source>
        <dbReference type="ARBA" id="ARBA00022490"/>
    </source>
</evidence>
<comment type="subcellular location">
    <subcellularLocation>
        <location evidence="3">Cytoplasm</location>
    </subcellularLocation>
</comment>
<evidence type="ECO:0000256" key="16">
    <source>
        <dbReference type="ARBA" id="ARBA00023014"/>
    </source>
</evidence>
<evidence type="ECO:0000256" key="15">
    <source>
        <dbReference type="ARBA" id="ARBA00023012"/>
    </source>
</evidence>
<evidence type="ECO:0000256" key="19">
    <source>
        <dbReference type="SAM" id="MobiDB-lite"/>
    </source>
</evidence>
<dbReference type="InterPro" id="IPR005467">
    <property type="entry name" value="His_kinase_dom"/>
</dbReference>
<dbReference type="InterPro" id="IPR050482">
    <property type="entry name" value="Sensor_HK_TwoCompSys"/>
</dbReference>
<evidence type="ECO:0000256" key="13">
    <source>
        <dbReference type="ARBA" id="ARBA00022840"/>
    </source>
</evidence>
<evidence type="ECO:0000256" key="12">
    <source>
        <dbReference type="ARBA" id="ARBA00022777"/>
    </source>
</evidence>
<dbReference type="EMBL" id="BAAAJK010000046">
    <property type="protein sequence ID" value="GAA1399190.1"/>
    <property type="molecule type" value="Genomic_DNA"/>
</dbReference>
<evidence type="ECO:0000256" key="2">
    <source>
        <dbReference type="ARBA" id="ARBA00001966"/>
    </source>
</evidence>
<keyword evidence="14" id="KW-0408">Iron</keyword>
<comment type="caution">
    <text evidence="22">The sequence shown here is derived from an EMBL/GenBank/DDBJ whole genome shotgun (WGS) entry which is preliminary data.</text>
</comment>
<accession>A0ABP4IU25</accession>
<feature type="compositionally biased region" description="Gly residues" evidence="19">
    <location>
        <begin position="571"/>
        <end position="583"/>
    </location>
</feature>
<feature type="transmembrane region" description="Helical" evidence="20">
    <location>
        <begin position="144"/>
        <end position="163"/>
    </location>
</feature>
<feature type="transmembrane region" description="Helical" evidence="20">
    <location>
        <begin position="175"/>
        <end position="197"/>
    </location>
</feature>
<keyword evidence="8" id="KW-0597">Phosphoprotein</keyword>